<sequence>MAWASYTTLQLRRLEQEKNNECVSSGKATVACRHDNSYRIAEDRAEYEMKSVHVSIAGHPRSTPAKYFPDGRACYSLVRSKISHPECNCRTYCIWHRMQEFDGCRHRRSLRYGSDLASRPCQMEQSRRTDASPRARLPAFLQASYPPQRPCHSASELHPNRLP</sequence>
<dbReference type="EMBL" id="KZ819190">
    <property type="protein sequence ID" value="PWZ01731.1"/>
    <property type="molecule type" value="Genomic_DNA"/>
</dbReference>
<protein>
    <submittedName>
        <fullName evidence="2">Uncharacterized protein</fullName>
    </submittedName>
</protein>
<organism evidence="2 3">
    <name type="scientific">Testicularia cyperi</name>
    <dbReference type="NCBI Taxonomy" id="1882483"/>
    <lineage>
        <taxon>Eukaryota</taxon>
        <taxon>Fungi</taxon>
        <taxon>Dikarya</taxon>
        <taxon>Basidiomycota</taxon>
        <taxon>Ustilaginomycotina</taxon>
        <taxon>Ustilaginomycetes</taxon>
        <taxon>Ustilaginales</taxon>
        <taxon>Anthracoideaceae</taxon>
        <taxon>Testicularia</taxon>
    </lineage>
</organism>
<dbReference type="AlphaFoldDB" id="A0A317XWQ3"/>
<evidence type="ECO:0000313" key="2">
    <source>
        <dbReference type="EMBL" id="PWZ01731.1"/>
    </source>
</evidence>
<reference evidence="2 3" key="1">
    <citation type="journal article" date="2018" name="Mol. Biol. Evol.">
        <title>Broad Genomic Sampling Reveals a Smut Pathogenic Ancestry of the Fungal Clade Ustilaginomycotina.</title>
        <authorList>
            <person name="Kijpornyongpan T."/>
            <person name="Mondo S.J."/>
            <person name="Barry K."/>
            <person name="Sandor L."/>
            <person name="Lee J."/>
            <person name="Lipzen A."/>
            <person name="Pangilinan J."/>
            <person name="LaButti K."/>
            <person name="Hainaut M."/>
            <person name="Henrissat B."/>
            <person name="Grigoriev I.V."/>
            <person name="Spatafora J.W."/>
            <person name="Aime M.C."/>
        </authorList>
    </citation>
    <scope>NUCLEOTIDE SEQUENCE [LARGE SCALE GENOMIC DNA]</scope>
    <source>
        <strain evidence="2 3">MCA 3645</strain>
    </source>
</reference>
<name>A0A317XWQ3_9BASI</name>
<evidence type="ECO:0000256" key="1">
    <source>
        <dbReference type="SAM" id="MobiDB-lite"/>
    </source>
</evidence>
<accession>A0A317XWQ3</accession>
<proteinExistence type="predicted"/>
<dbReference type="InParanoid" id="A0A317XWQ3"/>
<keyword evidence="3" id="KW-1185">Reference proteome</keyword>
<feature type="region of interest" description="Disordered" evidence="1">
    <location>
        <begin position="144"/>
        <end position="163"/>
    </location>
</feature>
<gene>
    <name evidence="2" type="ORF">BCV70DRAFT_79238</name>
</gene>
<evidence type="ECO:0000313" key="3">
    <source>
        <dbReference type="Proteomes" id="UP000246740"/>
    </source>
</evidence>
<dbReference type="Proteomes" id="UP000246740">
    <property type="component" value="Unassembled WGS sequence"/>
</dbReference>